<gene>
    <name evidence="2" type="ORF">C5Y98_09065</name>
</gene>
<dbReference type="Proteomes" id="UP000239388">
    <property type="component" value="Unassembled WGS sequence"/>
</dbReference>
<evidence type="ECO:0000313" key="2">
    <source>
        <dbReference type="EMBL" id="PQO38210.1"/>
    </source>
</evidence>
<accession>A0A2S8G1N1</accession>
<dbReference type="OrthoDB" id="9994714at2"/>
<feature type="region of interest" description="Disordered" evidence="1">
    <location>
        <begin position="153"/>
        <end position="177"/>
    </location>
</feature>
<evidence type="ECO:0000256" key="1">
    <source>
        <dbReference type="SAM" id="MobiDB-lite"/>
    </source>
</evidence>
<comment type="caution">
    <text evidence="2">The sequence shown here is derived from an EMBL/GenBank/DDBJ whole genome shotgun (WGS) entry which is preliminary data.</text>
</comment>
<dbReference type="AlphaFoldDB" id="A0A2S8G1N1"/>
<organism evidence="2 3">
    <name type="scientific">Blastopirellula marina</name>
    <dbReference type="NCBI Taxonomy" id="124"/>
    <lineage>
        <taxon>Bacteria</taxon>
        <taxon>Pseudomonadati</taxon>
        <taxon>Planctomycetota</taxon>
        <taxon>Planctomycetia</taxon>
        <taxon>Pirellulales</taxon>
        <taxon>Pirellulaceae</taxon>
        <taxon>Blastopirellula</taxon>
    </lineage>
</organism>
<dbReference type="EMBL" id="PUIB01000011">
    <property type="protein sequence ID" value="PQO38210.1"/>
    <property type="molecule type" value="Genomic_DNA"/>
</dbReference>
<proteinExistence type="predicted"/>
<name>A0A2S8G1N1_9BACT</name>
<protein>
    <submittedName>
        <fullName evidence="2">Uncharacterized protein</fullName>
    </submittedName>
</protein>
<sequence length="231" mass="25229">MERSTTLAIAFVVLPLLVATSLADSPKIALEVAWVVRTPAKPNGLTLEEELKGAVQESAATRKGVVALFKHWLRGQERKHVFIDLMRATAPLGEEVTYEVRQTMGMDVDSPTPEGVFSFNPFRKGISFKLRGAETEDGRIMFSYAFKKDTLGEGEGWEEDPETKKQHRVPGTRSIGMGSMLSLEPKVPLIISIGSGSSINAAGEETSYERVLVGRVVLIEPANNDNLAGEN</sequence>
<dbReference type="RefSeq" id="WP_105353434.1">
    <property type="nucleotide sequence ID" value="NZ_PUIB01000011.1"/>
</dbReference>
<evidence type="ECO:0000313" key="3">
    <source>
        <dbReference type="Proteomes" id="UP000239388"/>
    </source>
</evidence>
<reference evidence="2 3" key="1">
    <citation type="submission" date="2018-02" db="EMBL/GenBank/DDBJ databases">
        <title>Comparative genomes isolates from brazilian mangrove.</title>
        <authorList>
            <person name="Araujo J.E."/>
            <person name="Taketani R.G."/>
            <person name="Silva M.C.P."/>
            <person name="Loureco M.V."/>
            <person name="Andreote F.D."/>
        </authorList>
    </citation>
    <scope>NUCLEOTIDE SEQUENCE [LARGE SCALE GENOMIC DNA]</scope>
    <source>
        <strain evidence="2 3">NAP PRIS-MGV</strain>
    </source>
</reference>